<feature type="region of interest" description="Disordered" evidence="1">
    <location>
        <begin position="121"/>
        <end position="154"/>
    </location>
</feature>
<protein>
    <recommendedName>
        <fullName evidence="2">SET domain-containing protein</fullName>
    </recommendedName>
</protein>
<feature type="domain" description="SET" evidence="2">
    <location>
        <begin position="325"/>
        <end position="443"/>
    </location>
</feature>
<feature type="region of interest" description="Disordered" evidence="1">
    <location>
        <begin position="1"/>
        <end position="94"/>
    </location>
</feature>
<evidence type="ECO:0000259" key="2">
    <source>
        <dbReference type="PROSITE" id="PS50280"/>
    </source>
</evidence>
<dbReference type="OrthoDB" id="57563at2759"/>
<reference evidence="3 4" key="1">
    <citation type="submission" date="2018-09" db="EMBL/GenBank/DDBJ databases">
        <title>Genomic investigation of the strawberry pathogen Phytophthora fragariae indicates pathogenicity is determined by transcriptional variation in three key races.</title>
        <authorList>
            <person name="Adams T.M."/>
            <person name="Armitage A.D."/>
            <person name="Sobczyk M.K."/>
            <person name="Bates H.J."/>
            <person name="Dunwell J.M."/>
            <person name="Nellist C.F."/>
            <person name="Harrison R.J."/>
        </authorList>
    </citation>
    <scope>NUCLEOTIDE SEQUENCE [LARGE SCALE GENOMIC DNA]</scope>
    <source>
        <strain evidence="3 4">SCRP324</strain>
    </source>
</reference>
<dbReference type="Proteomes" id="UP000435112">
    <property type="component" value="Unassembled WGS sequence"/>
</dbReference>
<dbReference type="AlphaFoldDB" id="A0A6A3HG60"/>
<evidence type="ECO:0000256" key="1">
    <source>
        <dbReference type="SAM" id="MobiDB-lite"/>
    </source>
</evidence>
<dbReference type="SUPFAM" id="SSF82199">
    <property type="entry name" value="SET domain"/>
    <property type="match status" value="1"/>
</dbReference>
<gene>
    <name evidence="3" type="ORF">PR002_g27532</name>
</gene>
<dbReference type="SMART" id="SM00317">
    <property type="entry name" value="SET"/>
    <property type="match status" value="1"/>
</dbReference>
<dbReference type="Pfam" id="PF00856">
    <property type="entry name" value="SET"/>
    <property type="match status" value="1"/>
</dbReference>
<organism evidence="3 4">
    <name type="scientific">Phytophthora rubi</name>
    <dbReference type="NCBI Taxonomy" id="129364"/>
    <lineage>
        <taxon>Eukaryota</taxon>
        <taxon>Sar</taxon>
        <taxon>Stramenopiles</taxon>
        <taxon>Oomycota</taxon>
        <taxon>Peronosporomycetes</taxon>
        <taxon>Peronosporales</taxon>
        <taxon>Peronosporaceae</taxon>
        <taxon>Phytophthora</taxon>
    </lineage>
</organism>
<feature type="compositionally biased region" description="Low complexity" evidence="1">
    <location>
        <begin position="121"/>
        <end position="153"/>
    </location>
</feature>
<dbReference type="PROSITE" id="PS50280">
    <property type="entry name" value="SET"/>
    <property type="match status" value="1"/>
</dbReference>
<evidence type="ECO:0000313" key="3">
    <source>
        <dbReference type="EMBL" id="KAE8969116.1"/>
    </source>
</evidence>
<comment type="caution">
    <text evidence="3">The sequence shown here is derived from an EMBL/GenBank/DDBJ whole genome shotgun (WGS) entry which is preliminary data.</text>
</comment>
<dbReference type="InterPro" id="IPR046341">
    <property type="entry name" value="SET_dom_sf"/>
</dbReference>
<name>A0A6A3HG60_9STRA</name>
<accession>A0A6A3HG60</accession>
<evidence type="ECO:0000313" key="4">
    <source>
        <dbReference type="Proteomes" id="UP000435112"/>
    </source>
</evidence>
<sequence length="468" mass="50957">MLAPTSQAPSTCSAPPTSLSSPSSRAERADARPVRPVQSPTPRDSCVMVTPRSKRSRLAQDVSLLLDDSYEPPRQRRRMNDASPDQTSPLPWMRSDRRFTHPLVVEAVTMQISALSEFQLSPDVDSDSPASVVSSQRTETAPSSPTSPATTIARSDVVECPVLASPTVSTVTPRTPQRDARRVDHPRFQHLNIPDWFAEAFESDGYDSEALAEIERLPRATAPSDASPSPSSPGFELVADSALRSSRDEWVPDVWPPGVKRIAAQFNPRGWRFPRVLAGSRGGAGCGCVRRCSALTCVNARQSRFCTECNCSFAGVCGNAINESSALSIRRNTRTGMRGLVATRAIPAGEVIGQYLGHVQLFGPPCRNAPANEGFRMHLKIRTTGNKYIGIDALEQGGLLRLMNHSCNAAARFHEVQTGGSLTVVGVTVRDVYPGKEVTVSYGSKLWFLCRCGWWGCQHRHLQHLAAL</sequence>
<dbReference type="Gene3D" id="2.170.270.10">
    <property type="entry name" value="SET domain"/>
    <property type="match status" value="1"/>
</dbReference>
<proteinExistence type="predicted"/>
<dbReference type="InterPro" id="IPR001214">
    <property type="entry name" value="SET_dom"/>
</dbReference>
<feature type="compositionally biased region" description="Basic and acidic residues" evidence="1">
    <location>
        <begin position="71"/>
        <end position="80"/>
    </location>
</feature>
<feature type="compositionally biased region" description="Low complexity" evidence="1">
    <location>
        <begin position="1"/>
        <end position="24"/>
    </location>
</feature>
<dbReference type="EMBL" id="QXFU01004373">
    <property type="protein sequence ID" value="KAE8969116.1"/>
    <property type="molecule type" value="Genomic_DNA"/>
</dbReference>